<evidence type="ECO:0000313" key="5">
    <source>
        <dbReference type="EMBL" id="JAC24798.1"/>
    </source>
</evidence>
<proteinExistence type="evidence at transcript level"/>
<protein>
    <submittedName>
        <fullName evidence="5">Putative plasminogen activator inhibitor 1 rna-binding protein</fullName>
    </submittedName>
</protein>
<accession>A0A023FVL7</accession>
<feature type="compositionally biased region" description="Low complexity" evidence="3">
    <location>
        <begin position="270"/>
        <end position="284"/>
    </location>
</feature>
<feature type="compositionally biased region" description="Basic and acidic residues" evidence="3">
    <location>
        <begin position="285"/>
        <end position="303"/>
    </location>
</feature>
<feature type="compositionally biased region" description="Basic and acidic residues" evidence="3">
    <location>
        <begin position="192"/>
        <end position="219"/>
    </location>
</feature>
<feature type="compositionally biased region" description="Basic and acidic residues" evidence="3">
    <location>
        <begin position="138"/>
        <end position="154"/>
    </location>
</feature>
<name>A0A023FVL7_AMBPA</name>
<organism evidence="5">
    <name type="scientific">Amblyomma parvum</name>
    <name type="common">South American tick</name>
    <dbReference type="NCBI Taxonomy" id="251391"/>
    <lineage>
        <taxon>Eukaryota</taxon>
        <taxon>Metazoa</taxon>
        <taxon>Ecdysozoa</taxon>
        <taxon>Arthropoda</taxon>
        <taxon>Chelicerata</taxon>
        <taxon>Arachnida</taxon>
        <taxon>Acari</taxon>
        <taxon>Parasitiformes</taxon>
        <taxon>Ixodida</taxon>
        <taxon>Ixodoidea</taxon>
        <taxon>Ixodidae</taxon>
        <taxon>Amblyomminae</taxon>
        <taxon>Amblyomma</taxon>
    </lineage>
</organism>
<feature type="compositionally biased region" description="Acidic residues" evidence="3">
    <location>
        <begin position="336"/>
        <end position="351"/>
    </location>
</feature>
<feature type="compositionally biased region" description="Basic and acidic residues" evidence="3">
    <location>
        <begin position="79"/>
        <end position="91"/>
    </location>
</feature>
<dbReference type="EMBL" id="GBBL01002522">
    <property type="protein sequence ID" value="JAC24798.1"/>
    <property type="molecule type" value="mRNA"/>
</dbReference>
<dbReference type="GO" id="GO:0006417">
    <property type="term" value="P:regulation of translation"/>
    <property type="evidence" value="ECO:0007669"/>
    <property type="project" value="UniProtKB-KW"/>
</dbReference>
<feature type="compositionally biased region" description="Basic and acidic residues" evidence="3">
    <location>
        <begin position="28"/>
        <end position="49"/>
    </location>
</feature>
<feature type="compositionally biased region" description="Gly residues" evidence="3">
    <location>
        <begin position="157"/>
        <end position="191"/>
    </location>
</feature>
<feature type="compositionally biased region" description="Basic and acidic residues" evidence="3">
    <location>
        <begin position="312"/>
        <end position="325"/>
    </location>
</feature>
<sequence length="493" mass="54104">MESSYGIGVKNRYELFYDDEGDPTELLRQQEEEKERRKAEKTTAKDKSKAPVGVPQKGVKAPASVTGKKTTKETSANKTQERSIAPRDDNKQQLQRTARPDRAVKFAPPSGRENQQDFEERKNRRNRDERIPTGGSETRFEYGSRDRGDGEVRRGGRGGGLGSRGGFRGRGRGGFAGGPEGGRPGFAGRGGYDGRGKREFERQSGSDRSGIKPVDKKGGEGAYNWGTVNDDLEVQLSPFGEETATETADKSGDETALGENAADTSKDSSGAAGEEGAAGENAAADDAREMTLDEYKREQEQKRSRASFNIRKPGEGGEEKAEWKKMYVLKKKVTDEEGEEEEEEESEEEDEYMRRGRQRQVVDIEINFADQRRGRGGRGGRGIGRGGPGRGAGSVGHAALRVKVARPETGLPAVVATGPAVVVATRPSSRRPRWTTGMTSLLSWLPKRRQWCRHGLLLPARPLKSSGFPFLPCGYYRLPGFPLPRLVFECVVC</sequence>
<evidence type="ECO:0000259" key="4">
    <source>
        <dbReference type="SMART" id="SM01233"/>
    </source>
</evidence>
<reference evidence="5" key="1">
    <citation type="submission" date="2014-03" db="EMBL/GenBank/DDBJ databases">
        <title>The sialotranscriptome of Amblyomma triste, Amblyomma parvum and Amblyomma cajennense ticks, uncovered by 454-based RNA-seq.</title>
        <authorList>
            <person name="Garcia G.R."/>
            <person name="Gardinassi L.G."/>
            <person name="Ribeiro J.M."/>
            <person name="Anatrielo E."/>
            <person name="Ferreira B.R."/>
            <person name="Moreira H.N."/>
            <person name="Mafra C."/>
            <person name="Olegario M.M."/>
            <person name="Szabo P.J."/>
            <person name="Miranda-Santos I.K."/>
            <person name="Maruyama S.R."/>
        </authorList>
    </citation>
    <scope>NUCLEOTIDE SEQUENCE</scope>
    <source>
        <strain evidence="5">Araguapaz</strain>
        <tissue evidence="5">Salivary glands</tissue>
    </source>
</reference>
<dbReference type="Pfam" id="PF16174">
    <property type="entry name" value="IHABP4_N"/>
    <property type="match status" value="1"/>
</dbReference>
<dbReference type="InterPro" id="IPR039764">
    <property type="entry name" value="HABP4/SERBP1-like"/>
</dbReference>
<dbReference type="GO" id="GO:0005737">
    <property type="term" value="C:cytoplasm"/>
    <property type="evidence" value="ECO:0007669"/>
    <property type="project" value="TreeGrafter"/>
</dbReference>
<dbReference type="PANTHER" id="PTHR12299">
    <property type="entry name" value="HYALURONIC ACID-BINDING PROTEIN 4"/>
    <property type="match status" value="1"/>
</dbReference>
<evidence type="ECO:0000256" key="3">
    <source>
        <dbReference type="SAM" id="MobiDB-lite"/>
    </source>
</evidence>
<dbReference type="Pfam" id="PF04774">
    <property type="entry name" value="HABP4_PAI-RBP1"/>
    <property type="match status" value="1"/>
</dbReference>
<dbReference type="InterPro" id="IPR032381">
    <property type="entry name" value="IHABP4_N"/>
</dbReference>
<feature type="compositionally biased region" description="Gly residues" evidence="3">
    <location>
        <begin position="377"/>
        <end position="394"/>
    </location>
</feature>
<feature type="region of interest" description="Disordered" evidence="3">
    <location>
        <begin position="368"/>
        <end position="395"/>
    </location>
</feature>
<dbReference type="PANTHER" id="PTHR12299:SF17">
    <property type="entry name" value="AT19571P-RELATED"/>
    <property type="match status" value="1"/>
</dbReference>
<feature type="region of interest" description="Disordered" evidence="3">
    <location>
        <begin position="1"/>
        <end position="356"/>
    </location>
</feature>
<feature type="domain" description="Hyaluronan/mRNA-binding protein" evidence="4">
    <location>
        <begin position="196"/>
        <end position="316"/>
    </location>
</feature>
<evidence type="ECO:0000256" key="1">
    <source>
        <dbReference type="ARBA" id="ARBA00022845"/>
    </source>
</evidence>
<evidence type="ECO:0000256" key="2">
    <source>
        <dbReference type="ARBA" id="ARBA00035118"/>
    </source>
</evidence>
<feature type="compositionally biased region" description="Basic and acidic residues" evidence="3">
    <location>
        <begin position="114"/>
        <end position="131"/>
    </location>
</feature>
<dbReference type="InterPro" id="IPR006861">
    <property type="entry name" value="HABP4_PAIRBP1-bd"/>
</dbReference>
<dbReference type="SMART" id="SM01233">
    <property type="entry name" value="HABP4_PAI-RBP1"/>
    <property type="match status" value="1"/>
</dbReference>
<keyword evidence="1" id="KW-0810">Translation regulation</keyword>
<comment type="similarity">
    <text evidence="2">Belongs to the SERBP1-HABP4 family.</text>
</comment>
<dbReference type="AlphaFoldDB" id="A0A023FVL7"/>
<dbReference type="GO" id="GO:0005634">
    <property type="term" value="C:nucleus"/>
    <property type="evidence" value="ECO:0007669"/>
    <property type="project" value="TreeGrafter"/>
</dbReference>
<dbReference type="GO" id="GO:0003723">
    <property type="term" value="F:RNA binding"/>
    <property type="evidence" value="ECO:0007669"/>
    <property type="project" value="InterPro"/>
</dbReference>